<protein>
    <submittedName>
        <fullName evidence="1">Uncharacterized protein</fullName>
    </submittedName>
</protein>
<sequence>MVILLTVKCEGKSYTNADHFFCDV</sequence>
<name>A0A0A9AYE5_ARUDO</name>
<proteinExistence type="predicted"/>
<dbReference type="AlphaFoldDB" id="A0A0A9AYE5"/>
<dbReference type="EMBL" id="GBRH01241116">
    <property type="protein sequence ID" value="JAD56779.1"/>
    <property type="molecule type" value="Transcribed_RNA"/>
</dbReference>
<organism evidence="1">
    <name type="scientific">Arundo donax</name>
    <name type="common">Giant reed</name>
    <name type="synonym">Donax arundinaceus</name>
    <dbReference type="NCBI Taxonomy" id="35708"/>
    <lineage>
        <taxon>Eukaryota</taxon>
        <taxon>Viridiplantae</taxon>
        <taxon>Streptophyta</taxon>
        <taxon>Embryophyta</taxon>
        <taxon>Tracheophyta</taxon>
        <taxon>Spermatophyta</taxon>
        <taxon>Magnoliopsida</taxon>
        <taxon>Liliopsida</taxon>
        <taxon>Poales</taxon>
        <taxon>Poaceae</taxon>
        <taxon>PACMAD clade</taxon>
        <taxon>Arundinoideae</taxon>
        <taxon>Arundineae</taxon>
        <taxon>Arundo</taxon>
    </lineage>
</organism>
<reference evidence="1" key="2">
    <citation type="journal article" date="2015" name="Data Brief">
        <title>Shoot transcriptome of the giant reed, Arundo donax.</title>
        <authorList>
            <person name="Barrero R.A."/>
            <person name="Guerrero F.D."/>
            <person name="Moolhuijzen P."/>
            <person name="Goolsby J.A."/>
            <person name="Tidwell J."/>
            <person name="Bellgard S.E."/>
            <person name="Bellgard M.I."/>
        </authorList>
    </citation>
    <scope>NUCLEOTIDE SEQUENCE</scope>
    <source>
        <tissue evidence="1">Shoot tissue taken approximately 20 cm above the soil surface</tissue>
    </source>
</reference>
<reference evidence="1" key="1">
    <citation type="submission" date="2014-09" db="EMBL/GenBank/DDBJ databases">
        <authorList>
            <person name="Magalhaes I.L.F."/>
            <person name="Oliveira U."/>
            <person name="Santos F.R."/>
            <person name="Vidigal T.H.D.A."/>
            <person name="Brescovit A.D."/>
            <person name="Santos A.J."/>
        </authorList>
    </citation>
    <scope>NUCLEOTIDE SEQUENCE</scope>
    <source>
        <tissue evidence="1">Shoot tissue taken approximately 20 cm above the soil surface</tissue>
    </source>
</reference>
<accession>A0A0A9AYE5</accession>
<evidence type="ECO:0000313" key="1">
    <source>
        <dbReference type="EMBL" id="JAD56779.1"/>
    </source>
</evidence>